<name>A0A9N7TX61_PLEPL</name>
<feature type="compositionally biased region" description="Basic and acidic residues" evidence="1">
    <location>
        <begin position="77"/>
        <end position="92"/>
    </location>
</feature>
<evidence type="ECO:0000256" key="1">
    <source>
        <dbReference type="SAM" id="MobiDB-lite"/>
    </source>
</evidence>
<comment type="caution">
    <text evidence="2">The sequence shown here is derived from an EMBL/GenBank/DDBJ whole genome shotgun (WGS) entry which is preliminary data.</text>
</comment>
<sequence length="129" mass="14165">MAWRQEVDGVTAKGEEEEEGERMGEGYTSSRISDRQGLPPLREAITGGGGVAGGWKGDMLAGPATELIGNLLARPQADIRSRDRRMPARQEKSTPPGNERARERDVWSGWWRGGSTDDKTGEKREAQNV</sequence>
<evidence type="ECO:0000313" key="2">
    <source>
        <dbReference type="EMBL" id="CAB1419293.1"/>
    </source>
</evidence>
<dbReference type="AlphaFoldDB" id="A0A9N7TX61"/>
<feature type="compositionally biased region" description="Gly residues" evidence="1">
    <location>
        <begin position="46"/>
        <end position="56"/>
    </location>
</feature>
<feature type="region of interest" description="Disordered" evidence="1">
    <location>
        <begin position="72"/>
        <end position="129"/>
    </location>
</feature>
<accession>A0A9N7TX61</accession>
<protein>
    <submittedName>
        <fullName evidence="2">Uncharacterized protein</fullName>
    </submittedName>
</protein>
<feature type="compositionally biased region" description="Basic and acidic residues" evidence="1">
    <location>
        <begin position="115"/>
        <end position="129"/>
    </location>
</feature>
<gene>
    <name evidence="2" type="ORF">PLEPLA_LOCUS7121</name>
</gene>
<reference evidence="2" key="1">
    <citation type="submission" date="2020-03" db="EMBL/GenBank/DDBJ databases">
        <authorList>
            <person name="Weist P."/>
        </authorList>
    </citation>
    <scope>NUCLEOTIDE SEQUENCE</scope>
</reference>
<keyword evidence="3" id="KW-1185">Reference proteome</keyword>
<proteinExistence type="predicted"/>
<evidence type="ECO:0000313" key="3">
    <source>
        <dbReference type="Proteomes" id="UP001153269"/>
    </source>
</evidence>
<organism evidence="2 3">
    <name type="scientific">Pleuronectes platessa</name>
    <name type="common">European plaice</name>
    <dbReference type="NCBI Taxonomy" id="8262"/>
    <lineage>
        <taxon>Eukaryota</taxon>
        <taxon>Metazoa</taxon>
        <taxon>Chordata</taxon>
        <taxon>Craniata</taxon>
        <taxon>Vertebrata</taxon>
        <taxon>Euteleostomi</taxon>
        <taxon>Actinopterygii</taxon>
        <taxon>Neopterygii</taxon>
        <taxon>Teleostei</taxon>
        <taxon>Neoteleostei</taxon>
        <taxon>Acanthomorphata</taxon>
        <taxon>Carangaria</taxon>
        <taxon>Pleuronectiformes</taxon>
        <taxon>Pleuronectoidei</taxon>
        <taxon>Pleuronectidae</taxon>
        <taxon>Pleuronectes</taxon>
    </lineage>
</organism>
<feature type="region of interest" description="Disordered" evidence="1">
    <location>
        <begin position="1"/>
        <end position="58"/>
    </location>
</feature>
<dbReference type="Proteomes" id="UP001153269">
    <property type="component" value="Unassembled WGS sequence"/>
</dbReference>
<dbReference type="EMBL" id="CADEAL010000378">
    <property type="protein sequence ID" value="CAB1419293.1"/>
    <property type="molecule type" value="Genomic_DNA"/>
</dbReference>